<keyword evidence="5" id="KW-0812">Transmembrane</keyword>
<dbReference type="Proteomes" id="UP000265515">
    <property type="component" value="Unassembled WGS sequence"/>
</dbReference>
<feature type="transmembrane region" description="Helical" evidence="5">
    <location>
        <begin position="459"/>
        <end position="480"/>
    </location>
</feature>
<evidence type="ECO:0000313" key="8">
    <source>
        <dbReference type="Proteomes" id="UP000265515"/>
    </source>
</evidence>
<dbReference type="InterPro" id="IPR016098">
    <property type="entry name" value="CAP/MinC_C"/>
</dbReference>
<evidence type="ECO:0000313" key="7">
    <source>
        <dbReference type="EMBL" id="GBG83044.1"/>
    </source>
</evidence>
<dbReference type="AlphaFoldDB" id="A0A388LL65"/>
<dbReference type="SUPFAM" id="SSF63848">
    <property type="entry name" value="Cell-division inhibitor MinC, C-terminal domain"/>
    <property type="match status" value="1"/>
</dbReference>
<feature type="region of interest" description="Disordered" evidence="4">
    <location>
        <begin position="57"/>
        <end position="94"/>
    </location>
</feature>
<evidence type="ECO:0000256" key="3">
    <source>
        <dbReference type="ARBA" id="ARBA00023306"/>
    </source>
</evidence>
<feature type="transmembrane region" description="Helical" evidence="5">
    <location>
        <begin position="392"/>
        <end position="411"/>
    </location>
</feature>
<dbReference type="EMBL" id="BFEA01000426">
    <property type="protein sequence ID" value="GBG83044.1"/>
    <property type="molecule type" value="Genomic_DNA"/>
</dbReference>
<dbReference type="OrthoDB" id="2013981at2759"/>
<evidence type="ECO:0000256" key="2">
    <source>
        <dbReference type="ARBA" id="ARBA00023210"/>
    </source>
</evidence>
<proteinExistence type="predicted"/>
<evidence type="ECO:0000256" key="4">
    <source>
        <dbReference type="SAM" id="MobiDB-lite"/>
    </source>
</evidence>
<dbReference type="InterPro" id="IPR013033">
    <property type="entry name" value="MinC"/>
</dbReference>
<dbReference type="Gene3D" id="2.160.20.70">
    <property type="match status" value="1"/>
</dbReference>
<feature type="domain" description="Septum formation inhibitor MinC C-terminal" evidence="6">
    <location>
        <begin position="233"/>
        <end position="332"/>
    </location>
</feature>
<keyword evidence="3" id="KW-0131">Cell cycle</keyword>
<name>A0A388LL65_CHABU</name>
<keyword evidence="2" id="KW-0717">Septation</keyword>
<reference evidence="7 8" key="1">
    <citation type="journal article" date="2018" name="Cell">
        <title>The Chara Genome: Secondary Complexity and Implications for Plant Terrestrialization.</title>
        <authorList>
            <person name="Nishiyama T."/>
            <person name="Sakayama H."/>
            <person name="Vries J.D."/>
            <person name="Buschmann H."/>
            <person name="Saint-Marcoux D."/>
            <person name="Ullrich K.K."/>
            <person name="Haas F.B."/>
            <person name="Vanderstraeten L."/>
            <person name="Becker D."/>
            <person name="Lang D."/>
            <person name="Vosolsobe S."/>
            <person name="Rombauts S."/>
            <person name="Wilhelmsson P.K.I."/>
            <person name="Janitza P."/>
            <person name="Kern R."/>
            <person name="Heyl A."/>
            <person name="Rumpler F."/>
            <person name="Villalobos L.I.A.C."/>
            <person name="Clay J.M."/>
            <person name="Skokan R."/>
            <person name="Toyoda A."/>
            <person name="Suzuki Y."/>
            <person name="Kagoshima H."/>
            <person name="Schijlen E."/>
            <person name="Tajeshwar N."/>
            <person name="Catarino B."/>
            <person name="Hetherington A.J."/>
            <person name="Saltykova A."/>
            <person name="Bonnot C."/>
            <person name="Breuninger H."/>
            <person name="Symeonidi A."/>
            <person name="Radhakrishnan G.V."/>
            <person name="Van Nieuwerburgh F."/>
            <person name="Deforce D."/>
            <person name="Chang C."/>
            <person name="Karol K.G."/>
            <person name="Hedrich R."/>
            <person name="Ulvskov P."/>
            <person name="Glockner G."/>
            <person name="Delwiche C.F."/>
            <person name="Petrasek J."/>
            <person name="Van de Peer Y."/>
            <person name="Friml J."/>
            <person name="Beilby M."/>
            <person name="Dolan L."/>
            <person name="Kohara Y."/>
            <person name="Sugano S."/>
            <person name="Fujiyama A."/>
            <person name="Delaux P.-M."/>
            <person name="Quint M."/>
            <person name="TheiBen G."/>
            <person name="Hagemann M."/>
            <person name="Harholt J."/>
            <person name="Dunand C."/>
            <person name="Zachgo S."/>
            <person name="Langdale J."/>
            <person name="Maumus F."/>
            <person name="Straeten D.V.D."/>
            <person name="Gould S.B."/>
            <person name="Rensing S.A."/>
        </authorList>
    </citation>
    <scope>NUCLEOTIDE SEQUENCE [LARGE SCALE GENOMIC DNA]</scope>
    <source>
        <strain evidence="7 8">S276</strain>
    </source>
</reference>
<protein>
    <recommendedName>
        <fullName evidence="6">Septum formation inhibitor MinC C-terminal domain-containing protein</fullName>
    </recommendedName>
</protein>
<dbReference type="PANTHER" id="PTHR34108">
    <property type="entry name" value="SEPTUM SITE-DETERMINING PROTEIN MINC"/>
    <property type="match status" value="1"/>
</dbReference>
<dbReference type="Pfam" id="PF03775">
    <property type="entry name" value="MinC_C"/>
    <property type="match status" value="1"/>
</dbReference>
<gene>
    <name evidence="7" type="ORF">CBR_g36662</name>
</gene>
<evidence type="ECO:0000256" key="5">
    <source>
        <dbReference type="SAM" id="Phobius"/>
    </source>
</evidence>
<comment type="caution">
    <text evidence="7">The sequence shown here is derived from an EMBL/GenBank/DDBJ whole genome shotgun (WGS) entry which is preliminary data.</text>
</comment>
<keyword evidence="1" id="KW-0132">Cell division</keyword>
<evidence type="ECO:0000256" key="1">
    <source>
        <dbReference type="ARBA" id="ARBA00022618"/>
    </source>
</evidence>
<feature type="region of interest" description="Disordered" evidence="4">
    <location>
        <begin position="342"/>
        <end position="370"/>
    </location>
</feature>
<dbReference type="InterPro" id="IPR036145">
    <property type="entry name" value="MinC_C_sf"/>
</dbReference>
<feature type="region of interest" description="Disordered" evidence="4">
    <location>
        <begin position="138"/>
        <end position="220"/>
    </location>
</feature>
<dbReference type="GO" id="GO:0000902">
    <property type="term" value="P:cell morphogenesis"/>
    <property type="evidence" value="ECO:0007669"/>
    <property type="project" value="InterPro"/>
</dbReference>
<dbReference type="GO" id="GO:0051726">
    <property type="term" value="P:regulation of cell cycle"/>
    <property type="evidence" value="ECO:0007669"/>
    <property type="project" value="InterPro"/>
</dbReference>
<dbReference type="GO" id="GO:0051301">
    <property type="term" value="P:cell division"/>
    <property type="evidence" value="ECO:0007669"/>
    <property type="project" value="UniProtKB-KW"/>
</dbReference>
<dbReference type="Gramene" id="GBG83044">
    <property type="protein sequence ID" value="GBG83044"/>
    <property type="gene ID" value="CBR_g36662"/>
</dbReference>
<evidence type="ECO:0000259" key="6">
    <source>
        <dbReference type="Pfam" id="PF03775"/>
    </source>
</evidence>
<keyword evidence="5" id="KW-0472">Membrane</keyword>
<dbReference type="InterPro" id="IPR005526">
    <property type="entry name" value="Septum_form_inhib_MinC_C"/>
</dbReference>
<feature type="compositionally biased region" description="Basic and acidic residues" evidence="4">
    <location>
        <begin position="195"/>
        <end position="215"/>
    </location>
</feature>
<feature type="compositionally biased region" description="Basic and acidic residues" evidence="4">
    <location>
        <begin position="159"/>
        <end position="170"/>
    </location>
</feature>
<keyword evidence="8" id="KW-1185">Reference proteome</keyword>
<feature type="compositionally biased region" description="Low complexity" evidence="4">
    <location>
        <begin position="172"/>
        <end position="194"/>
    </location>
</feature>
<feature type="transmembrane region" description="Helical" evidence="5">
    <location>
        <begin position="431"/>
        <end position="452"/>
    </location>
</feature>
<accession>A0A388LL65</accession>
<dbReference type="PANTHER" id="PTHR34108:SF1">
    <property type="entry name" value="SEPTUM SITE-DETERMINING PROTEIN MINC"/>
    <property type="match status" value="1"/>
</dbReference>
<keyword evidence="5" id="KW-1133">Transmembrane helix</keyword>
<sequence length="510" mass="54386">MGLVSVSASSSSCVRAPLDACRESAFFSSVIPFVVSQEHLPAKKVLSSSFCSSLSGSTSSSSPSLGTYHHHLHSHRPRLHPAPSPPRHYYPHNYSRHHDQHVFNRQHQPLQGYGGRSRDFSGYRLYLGGRRRRWWESRASGLRPPSSEAAEDSLVTGDSPRDDVNEKDNVDSSSHGVRASSSAAVVTPPRSSSDGGRDQDDFGEGRGEEGTRGELAEAAAPRRKTKIDSCAYINADVATGQSMEHSANLVIYGDVQAGASVAASGDVVVLGKLLGEATAGKDGDPDAQIFAIEMAPEVLRIAHVTQAAPFGRAIAAGPEVAQLSTNDSKIRVFPAHKHITTTTTTTTTSTDPAAVSDNENGGPTQREGYGGRDAAGMRGMLKGLQWSRAAKAALWTGCYIYVVGILTVLFPKKVFGLLFTPADVSEGWIRVLGILAVVFGMYYAGAAIGDAAGQGARGFYASTVVGRQMLCWGFCVLVIFKAVQPGLLLLAGVNLLGALWMKWSLSRDQE</sequence>
<organism evidence="7 8">
    <name type="scientific">Chara braunii</name>
    <name type="common">Braun's stonewort</name>
    <dbReference type="NCBI Taxonomy" id="69332"/>
    <lineage>
        <taxon>Eukaryota</taxon>
        <taxon>Viridiplantae</taxon>
        <taxon>Streptophyta</taxon>
        <taxon>Charophyceae</taxon>
        <taxon>Charales</taxon>
        <taxon>Characeae</taxon>
        <taxon>Chara</taxon>
    </lineage>
</organism>
<feature type="compositionally biased region" description="Basic residues" evidence="4">
    <location>
        <begin position="68"/>
        <end position="79"/>
    </location>
</feature>